<reference evidence="1 2" key="3">
    <citation type="journal article" date="2022" name="Microbiol. Spectr.">
        <title>Folding features and dynamics of 3D genome architecture in plant fungal pathogens.</title>
        <authorList>
            <person name="Xia C."/>
        </authorList>
    </citation>
    <scope>NUCLEOTIDE SEQUENCE [LARGE SCALE GENOMIC DNA]</scope>
    <source>
        <strain evidence="1 2">93-210</strain>
    </source>
</reference>
<proteinExistence type="predicted"/>
<reference evidence="2" key="1">
    <citation type="journal article" date="2018" name="BMC Genomics">
        <title>Genomic insights into host adaptation between the wheat stripe rust pathogen (Puccinia striiformis f. sp. tritici) and the barley stripe rust pathogen (Puccinia striiformis f. sp. hordei).</title>
        <authorList>
            <person name="Xia C."/>
            <person name="Wang M."/>
            <person name="Yin C."/>
            <person name="Cornejo O.E."/>
            <person name="Hulbert S.H."/>
            <person name="Chen X."/>
        </authorList>
    </citation>
    <scope>NUCLEOTIDE SEQUENCE [LARGE SCALE GENOMIC DNA]</scope>
    <source>
        <strain evidence="2">93-210</strain>
    </source>
</reference>
<dbReference type="EMBL" id="CM045868">
    <property type="protein sequence ID" value="KAI7957388.1"/>
    <property type="molecule type" value="Genomic_DNA"/>
</dbReference>
<name>A0ACC0EQS9_9BASI</name>
<protein>
    <submittedName>
        <fullName evidence="1">Uncharacterized protein</fullName>
    </submittedName>
</protein>
<dbReference type="Proteomes" id="UP001060170">
    <property type="component" value="Chromosome 4"/>
</dbReference>
<reference evidence="2" key="2">
    <citation type="journal article" date="2018" name="Mol. Plant Microbe Interact.">
        <title>Genome sequence resources for the wheat stripe rust pathogen (Puccinia striiformis f. sp. tritici) and the barley stripe rust pathogen (Puccinia striiformis f. sp. hordei).</title>
        <authorList>
            <person name="Xia C."/>
            <person name="Wang M."/>
            <person name="Yin C."/>
            <person name="Cornejo O.E."/>
            <person name="Hulbert S.H."/>
            <person name="Chen X."/>
        </authorList>
    </citation>
    <scope>NUCLEOTIDE SEQUENCE [LARGE SCALE GENOMIC DNA]</scope>
    <source>
        <strain evidence="2">93-210</strain>
    </source>
</reference>
<keyword evidence="2" id="KW-1185">Reference proteome</keyword>
<accession>A0ACC0EQS9</accession>
<evidence type="ECO:0000313" key="1">
    <source>
        <dbReference type="EMBL" id="KAI7957388.1"/>
    </source>
</evidence>
<evidence type="ECO:0000313" key="2">
    <source>
        <dbReference type="Proteomes" id="UP001060170"/>
    </source>
</evidence>
<organism evidence="1 2">
    <name type="scientific">Puccinia striiformis f. sp. tritici</name>
    <dbReference type="NCBI Taxonomy" id="168172"/>
    <lineage>
        <taxon>Eukaryota</taxon>
        <taxon>Fungi</taxon>
        <taxon>Dikarya</taxon>
        <taxon>Basidiomycota</taxon>
        <taxon>Pucciniomycotina</taxon>
        <taxon>Pucciniomycetes</taxon>
        <taxon>Pucciniales</taxon>
        <taxon>Pucciniaceae</taxon>
        <taxon>Puccinia</taxon>
    </lineage>
</organism>
<comment type="caution">
    <text evidence="1">The sequence shown here is derived from an EMBL/GenBank/DDBJ whole genome shotgun (WGS) entry which is preliminary data.</text>
</comment>
<gene>
    <name evidence="1" type="ORF">MJO28_004483</name>
</gene>
<sequence>MSWLSVVVDSSPMSPVLISLGPTFECYGHKIITLLYGTRVHVQPAKVRTSDLAFHAKDYGKKPWAKTSRWWSQQRRVLTAITASLMALTDFVGSIGLLYGFKGHIYPNTAKSKRSESG</sequence>